<dbReference type="GO" id="GO:0005886">
    <property type="term" value="C:plasma membrane"/>
    <property type="evidence" value="ECO:0007669"/>
    <property type="project" value="TreeGrafter"/>
</dbReference>
<keyword evidence="22" id="KW-1185">Reference proteome</keyword>
<evidence type="ECO:0000256" key="9">
    <source>
        <dbReference type="ARBA" id="ARBA00022737"/>
    </source>
</evidence>
<keyword evidence="3" id="KW-0597">Phosphoprotein</keyword>
<dbReference type="InterPro" id="IPR011009">
    <property type="entry name" value="Kinase-like_dom_sf"/>
</dbReference>
<dbReference type="PROSITE" id="PS50011">
    <property type="entry name" value="PROTEIN_KINASE_DOM"/>
    <property type="match status" value="1"/>
</dbReference>
<dbReference type="GO" id="GO:0046872">
    <property type="term" value="F:metal ion binding"/>
    <property type="evidence" value="ECO:0007669"/>
    <property type="project" value="UniProtKB-KW"/>
</dbReference>
<evidence type="ECO:0000256" key="19">
    <source>
        <dbReference type="ARBA" id="ARBA00051243"/>
    </source>
</evidence>
<dbReference type="InterPro" id="IPR006212">
    <property type="entry name" value="Furin_repeat"/>
</dbReference>
<keyword evidence="5" id="KW-0165">Cleavage on pair of basic residues</keyword>
<dbReference type="SUPFAM" id="SSF56112">
    <property type="entry name" value="Protein kinase-like (PK-like)"/>
    <property type="match status" value="1"/>
</dbReference>
<dbReference type="Gene3D" id="2.10.220.10">
    <property type="entry name" value="Hormone Receptor, Insulin-like Growth Factor Receptor 1, Chain A, domain 2"/>
    <property type="match status" value="1"/>
</dbReference>
<evidence type="ECO:0000256" key="10">
    <source>
        <dbReference type="ARBA" id="ARBA00022741"/>
    </source>
</evidence>
<keyword evidence="12" id="KW-0067">ATP-binding</keyword>
<dbReference type="SMART" id="SM00060">
    <property type="entry name" value="FN3"/>
    <property type="match status" value="2"/>
</dbReference>
<evidence type="ECO:0000313" key="21">
    <source>
        <dbReference type="EMBL" id="RTG90250.1"/>
    </source>
</evidence>
<evidence type="ECO:0000256" key="7">
    <source>
        <dbReference type="ARBA" id="ARBA00022723"/>
    </source>
</evidence>
<dbReference type="InterPro" id="IPR020635">
    <property type="entry name" value="Tyr_kinase_cat_dom"/>
</dbReference>
<comment type="subcellular location">
    <subcellularLocation>
        <location evidence="1">Membrane</location>
        <topology evidence="1">Single-pass type I membrane protein</topology>
    </subcellularLocation>
</comment>
<accession>A0A430QRC1</accession>
<dbReference type="PRINTS" id="PR00109">
    <property type="entry name" value="TYRKINASE"/>
</dbReference>
<keyword evidence="14" id="KW-0472">Membrane</keyword>
<evidence type="ECO:0000256" key="3">
    <source>
        <dbReference type="ARBA" id="ARBA00022553"/>
    </source>
</evidence>
<dbReference type="SMART" id="SM00219">
    <property type="entry name" value="TyrKc"/>
    <property type="match status" value="1"/>
</dbReference>
<evidence type="ECO:0000256" key="14">
    <source>
        <dbReference type="ARBA" id="ARBA00023136"/>
    </source>
</evidence>
<dbReference type="Gene3D" id="2.60.40.10">
    <property type="entry name" value="Immunoglobulins"/>
    <property type="match status" value="3"/>
</dbReference>
<dbReference type="InterPro" id="IPR000494">
    <property type="entry name" value="Rcpt_L-dom"/>
</dbReference>
<dbReference type="InterPro" id="IPR013783">
    <property type="entry name" value="Ig-like_fold"/>
</dbReference>
<dbReference type="InterPro" id="IPR009030">
    <property type="entry name" value="Growth_fac_rcpt_cys_sf"/>
</dbReference>
<name>A0A430QRC1_SCHBO</name>
<dbReference type="Gene3D" id="3.30.200.20">
    <property type="entry name" value="Phosphorylase Kinase, domain 1"/>
    <property type="match status" value="1"/>
</dbReference>
<evidence type="ECO:0000313" key="22">
    <source>
        <dbReference type="Proteomes" id="UP000290809"/>
    </source>
</evidence>
<keyword evidence="7" id="KW-0479">Metal-binding</keyword>
<evidence type="ECO:0000256" key="12">
    <source>
        <dbReference type="ARBA" id="ARBA00022840"/>
    </source>
</evidence>
<dbReference type="InterPro" id="IPR000719">
    <property type="entry name" value="Prot_kinase_dom"/>
</dbReference>
<keyword evidence="9" id="KW-0677">Repeat</keyword>
<reference evidence="21 22" key="1">
    <citation type="journal article" date="2019" name="PLoS Pathog.">
        <title>Genome sequence of the bovine parasite Schistosoma bovis Tanzania.</title>
        <authorList>
            <person name="Oey H."/>
            <person name="Zakrzewski M."/>
            <person name="Gobert G."/>
            <person name="Gravermann K."/>
            <person name="Stoye J."/>
            <person name="Jones M."/>
            <person name="Mcmanus D."/>
            <person name="Krause L."/>
        </authorList>
    </citation>
    <scope>NUCLEOTIDE SEQUENCE [LARGE SCALE GENOMIC DNA]</scope>
    <source>
        <strain evidence="21 22">TAN1997</strain>
    </source>
</reference>
<dbReference type="InterPro" id="IPR003961">
    <property type="entry name" value="FN3_dom"/>
</dbReference>
<dbReference type="SUPFAM" id="SSF52058">
    <property type="entry name" value="L domain-like"/>
    <property type="match status" value="2"/>
</dbReference>
<keyword evidence="13" id="KW-1133">Transmembrane helix</keyword>
<dbReference type="EMBL" id="QMKO01001453">
    <property type="protein sequence ID" value="RTG90250.1"/>
    <property type="molecule type" value="Genomic_DNA"/>
</dbReference>
<evidence type="ECO:0000256" key="8">
    <source>
        <dbReference type="ARBA" id="ARBA00022729"/>
    </source>
</evidence>
<evidence type="ECO:0000256" key="18">
    <source>
        <dbReference type="ARBA" id="ARBA00023211"/>
    </source>
</evidence>
<dbReference type="GO" id="GO:0004714">
    <property type="term" value="F:transmembrane receptor protein tyrosine kinase activity"/>
    <property type="evidence" value="ECO:0007669"/>
    <property type="project" value="UniProtKB-EC"/>
</dbReference>
<dbReference type="Pfam" id="PF07714">
    <property type="entry name" value="PK_Tyr_Ser-Thr"/>
    <property type="match status" value="1"/>
</dbReference>
<sequence length="1327" mass="151256">MEYCSGRLVDLRRSNTLSSLINCTSIQGTLTIRNLDDSCCLNSHCNLSNVVEITGSLIIENGNCSGDLSKFLPNLSIIRNQIISSADLNEHNQISSYSLIIRHTKLKRIGLWKLKTLNSNGVALIDNPMMCFVDTVNWNALTTNLNSVSTKSYRSAREQIVRFNLGEFCPDQCSASCLSFYRNDSSRSSCWSTNSCQAKCDPVCTDNGLACHVDNPQKCCDSECSGGCSGPSPIQCLSCKHVKLNELCLNHCPSSYYLLNNLYCITREECINRQEIVEGVNGKYLTNYSTFNSTCIPTCPLEYVRLVSGECQFCPESKCIKRGKFIHINRYNFRFRKDFSQMNHLLNNKLNNLYCITREECINRQEIVEGVNACGDINVYKVSDLKQVRGCVTAQSILISIRDCEDGDTSKFMDAFSNLEEIYTSLHVISSDSLQSLTFLRSLRIIHGLKRDGSVPNGPINWHIHEPKCQKIIEPTRNSYLIHEIQSSSLKLQCEVNYLNPAQRYQAYVEIRTMFNSEGALSQVFTFQTKQDKPSSPIDFHAFSLNSNKIQLYWNAPDNPNGQIVEYHLWYRRLFVNISSFDNDISCTDGICSCTSCAAFCFNPSMHLSNTDKDRNPRQSSIFNRKTAITDHYNGDYEKTTRVERLDMIRFEDSLQNLLLFPRIKSPVKIRGKRRIRIDDFNSLHFSKMEQRDYNHYPLKWDGHLRISADSNTVENTESINSNIIGVSVDGLHHYTEYLFVISACHSPHDTNGEPLNTNNLTYFNENNYNVIVELPWCSTRSIIQQRTDASIGVDDIDSNSIQLIDENLITNINNNCLSSESLLSSSMKQESNLCNQMFNFTFVNNSQYNHIKIGKLSSSPSSPGKISVKQLRWRPPIQPNGLTLRYWIRYRRLDGESISNKPSSILSNDGNHEEPTWSLICLNAINLPIIINQNTVTDRYVSVQLYDLRSGVYEFQIMSVSLAGNGSWTTVKRFEVFDTSVHSIWDFLEINKLNHTYRKRLQNKPWRDEEWELANAGISNEWIIPMNDLIIDTDTPLGRGSFGMVYKGCILRLSTPASQQLSVIDSNGIVREYTTNSKCFASGGGSIGLEVAVKTLFPASTMDDIREFYNEASFMKQLNCKYIVQFLGIALRQPSTHPVIIMEYMAFGDLATYLRQQMSKDDCPQGSIDIQLAINWAIQLATGMNYLTELHIIHRDLAARNYFGLARLVNNQEYYRKIGQARLPVRWMAPETLSSAYFTSKSDVWSYGVVLWEIATFASLPYPGLSHEEVMKFVCEGGHLNLPEFTTKLPDILLTLMNMCWEFEPIKRPTFYEILSRLKSFTSFTE</sequence>
<evidence type="ECO:0000256" key="1">
    <source>
        <dbReference type="ARBA" id="ARBA00004479"/>
    </source>
</evidence>
<dbReference type="EC" id="2.7.10.1" evidence="2"/>
<organism evidence="21 22">
    <name type="scientific">Schistosoma bovis</name>
    <name type="common">Blood fluke</name>
    <dbReference type="NCBI Taxonomy" id="6184"/>
    <lineage>
        <taxon>Eukaryota</taxon>
        <taxon>Metazoa</taxon>
        <taxon>Spiralia</taxon>
        <taxon>Lophotrochozoa</taxon>
        <taxon>Platyhelminthes</taxon>
        <taxon>Trematoda</taxon>
        <taxon>Digenea</taxon>
        <taxon>Strigeidida</taxon>
        <taxon>Schistosomatoidea</taxon>
        <taxon>Schistosomatidae</taxon>
        <taxon>Schistosoma</taxon>
    </lineage>
</organism>
<comment type="catalytic activity">
    <reaction evidence="19">
        <text>L-tyrosyl-[protein] + ATP = O-phospho-L-tyrosyl-[protein] + ADP + H(+)</text>
        <dbReference type="Rhea" id="RHEA:10596"/>
        <dbReference type="Rhea" id="RHEA-COMP:10136"/>
        <dbReference type="Rhea" id="RHEA-COMP:20101"/>
        <dbReference type="ChEBI" id="CHEBI:15378"/>
        <dbReference type="ChEBI" id="CHEBI:30616"/>
        <dbReference type="ChEBI" id="CHEBI:46858"/>
        <dbReference type="ChEBI" id="CHEBI:61978"/>
        <dbReference type="ChEBI" id="CHEBI:456216"/>
        <dbReference type="EC" id="2.7.10.1"/>
    </reaction>
</comment>
<keyword evidence="4" id="KW-0808">Transferase</keyword>
<evidence type="ECO:0000256" key="6">
    <source>
        <dbReference type="ARBA" id="ARBA00022692"/>
    </source>
</evidence>
<dbReference type="GO" id="GO:0043235">
    <property type="term" value="C:receptor complex"/>
    <property type="evidence" value="ECO:0007669"/>
    <property type="project" value="TreeGrafter"/>
</dbReference>
<keyword evidence="11" id="KW-0418">Kinase</keyword>
<dbReference type="SUPFAM" id="SSF57184">
    <property type="entry name" value="Growth factor receptor domain"/>
    <property type="match status" value="1"/>
</dbReference>
<dbReference type="CDD" id="cd00063">
    <property type="entry name" value="FN3"/>
    <property type="match status" value="1"/>
</dbReference>
<keyword evidence="16 21" id="KW-0675">Receptor</keyword>
<evidence type="ECO:0000256" key="4">
    <source>
        <dbReference type="ARBA" id="ARBA00022679"/>
    </source>
</evidence>
<proteinExistence type="predicted"/>
<evidence type="ECO:0000256" key="5">
    <source>
        <dbReference type="ARBA" id="ARBA00022685"/>
    </source>
</evidence>
<evidence type="ECO:0000256" key="17">
    <source>
        <dbReference type="ARBA" id="ARBA00023180"/>
    </source>
</evidence>
<keyword evidence="10" id="KW-0547">Nucleotide-binding</keyword>
<dbReference type="PANTHER" id="PTHR24416">
    <property type="entry name" value="TYROSINE-PROTEIN KINASE RECEPTOR"/>
    <property type="match status" value="1"/>
</dbReference>
<gene>
    <name evidence="21" type="ORF">DC041_0002219</name>
</gene>
<dbReference type="Pfam" id="PF00757">
    <property type="entry name" value="Furin-like"/>
    <property type="match status" value="1"/>
</dbReference>
<dbReference type="InterPro" id="IPR036116">
    <property type="entry name" value="FN3_sf"/>
</dbReference>
<dbReference type="PANTHER" id="PTHR24416:SF525">
    <property type="entry name" value="INSULIN-LIKE RECEPTOR"/>
    <property type="match status" value="1"/>
</dbReference>
<dbReference type="SUPFAM" id="SSF49265">
    <property type="entry name" value="Fibronectin type III"/>
    <property type="match status" value="2"/>
</dbReference>
<dbReference type="GO" id="GO:0005524">
    <property type="term" value="F:ATP binding"/>
    <property type="evidence" value="ECO:0007669"/>
    <property type="project" value="UniProtKB-KW"/>
</dbReference>
<keyword evidence="15" id="KW-0829">Tyrosine-protein kinase</keyword>
<evidence type="ECO:0000256" key="15">
    <source>
        <dbReference type="ARBA" id="ARBA00023137"/>
    </source>
</evidence>
<dbReference type="STRING" id="6184.A0A430QRC1"/>
<feature type="domain" description="Protein kinase" evidence="20">
    <location>
        <begin position="1032"/>
        <end position="1323"/>
    </location>
</feature>
<evidence type="ECO:0000256" key="2">
    <source>
        <dbReference type="ARBA" id="ARBA00011902"/>
    </source>
</evidence>
<keyword evidence="8" id="KW-0732">Signal</keyword>
<dbReference type="InterPro" id="IPR050122">
    <property type="entry name" value="RTK"/>
</dbReference>
<dbReference type="SMART" id="SM00261">
    <property type="entry name" value="FU"/>
    <property type="match status" value="1"/>
</dbReference>
<dbReference type="InterPro" id="IPR006211">
    <property type="entry name" value="Furin-like_Cys-rich_dom"/>
</dbReference>
<keyword evidence="6" id="KW-0812">Transmembrane</keyword>
<keyword evidence="18" id="KW-0464">Manganese</keyword>
<dbReference type="InterPro" id="IPR036941">
    <property type="entry name" value="Rcpt_L-dom_sf"/>
</dbReference>
<dbReference type="GO" id="GO:0007169">
    <property type="term" value="P:cell surface receptor protein tyrosine kinase signaling pathway"/>
    <property type="evidence" value="ECO:0007669"/>
    <property type="project" value="TreeGrafter"/>
</dbReference>
<dbReference type="Gene3D" id="3.80.20.20">
    <property type="entry name" value="Receptor L-domain"/>
    <property type="match status" value="2"/>
</dbReference>
<dbReference type="InterPro" id="IPR001245">
    <property type="entry name" value="Ser-Thr/Tyr_kinase_cat_dom"/>
</dbReference>
<evidence type="ECO:0000256" key="11">
    <source>
        <dbReference type="ARBA" id="ARBA00022777"/>
    </source>
</evidence>
<dbReference type="CDD" id="cd00064">
    <property type="entry name" value="FU"/>
    <property type="match status" value="1"/>
</dbReference>
<evidence type="ECO:0000256" key="16">
    <source>
        <dbReference type="ARBA" id="ARBA00023170"/>
    </source>
</evidence>
<dbReference type="Gene3D" id="1.10.510.10">
    <property type="entry name" value="Transferase(Phosphotransferase) domain 1"/>
    <property type="match status" value="1"/>
</dbReference>
<dbReference type="Pfam" id="PF01030">
    <property type="entry name" value="Recep_L_domain"/>
    <property type="match status" value="1"/>
</dbReference>
<evidence type="ECO:0000256" key="13">
    <source>
        <dbReference type="ARBA" id="ARBA00022989"/>
    </source>
</evidence>
<dbReference type="Proteomes" id="UP000290809">
    <property type="component" value="Unassembled WGS sequence"/>
</dbReference>
<protein>
    <recommendedName>
        <fullName evidence="2">receptor protein-tyrosine kinase</fullName>
        <ecNumber evidence="2">2.7.10.1</ecNumber>
    </recommendedName>
</protein>
<comment type="caution">
    <text evidence="21">The sequence shown here is derived from an EMBL/GenBank/DDBJ whole genome shotgun (WGS) entry which is preliminary data.</text>
</comment>
<keyword evidence="17" id="KW-0325">Glycoprotein</keyword>
<evidence type="ECO:0000259" key="20">
    <source>
        <dbReference type="PROSITE" id="PS50011"/>
    </source>
</evidence>